<organism evidence="4 5">
    <name type="scientific">Candida metapsilosis</name>
    <dbReference type="NCBI Taxonomy" id="273372"/>
    <lineage>
        <taxon>Eukaryota</taxon>
        <taxon>Fungi</taxon>
        <taxon>Dikarya</taxon>
        <taxon>Ascomycota</taxon>
        <taxon>Saccharomycotina</taxon>
        <taxon>Pichiomycetes</taxon>
        <taxon>Debaryomycetaceae</taxon>
        <taxon>Candida/Lodderomyces clade</taxon>
        <taxon>Candida</taxon>
    </lineage>
</organism>
<dbReference type="InterPro" id="IPR011989">
    <property type="entry name" value="ARM-like"/>
</dbReference>
<dbReference type="InterPro" id="IPR024660">
    <property type="entry name" value="UCS_central_dom"/>
</dbReference>
<dbReference type="Pfam" id="PF11701">
    <property type="entry name" value="UNC45-central"/>
    <property type="match status" value="1"/>
</dbReference>
<evidence type="ECO:0000256" key="2">
    <source>
        <dbReference type="ARBA" id="ARBA00022490"/>
    </source>
</evidence>
<dbReference type="GO" id="GO:0051879">
    <property type="term" value="F:Hsp90 protein binding"/>
    <property type="evidence" value="ECO:0007669"/>
    <property type="project" value="TreeGrafter"/>
</dbReference>
<dbReference type="Proteomes" id="UP000669133">
    <property type="component" value="Unassembled WGS sequence"/>
</dbReference>
<dbReference type="OrthoDB" id="5574718at2759"/>
<protein>
    <submittedName>
        <fullName evidence="4">SHE4</fullName>
    </submittedName>
</protein>
<evidence type="ECO:0000313" key="4">
    <source>
        <dbReference type="EMBL" id="KAG5417174.1"/>
    </source>
</evidence>
<dbReference type="PANTHER" id="PTHR45994">
    <property type="entry name" value="FI21225P1"/>
    <property type="match status" value="1"/>
</dbReference>
<dbReference type="Gene3D" id="1.25.10.100">
    <property type="match status" value="1"/>
</dbReference>
<dbReference type="AlphaFoldDB" id="A0A8H7ZAY8"/>
<reference evidence="4 5" key="1">
    <citation type="submission" date="2020-12" db="EMBL/GenBank/DDBJ databases">
        <title>Effect of drift, selection, and recombination on the evolution of hybrid genomes in Candida yeast pathogens.</title>
        <authorList>
            <person name="Mixao V."/>
            <person name="Ksiezopolska E."/>
            <person name="Saus E."/>
            <person name="Boekhout T."/>
            <person name="Gacser A."/>
            <person name="Gabaldon T."/>
        </authorList>
    </citation>
    <scope>NUCLEOTIDE SEQUENCE [LARGE SCALE GENOMIC DNA]</scope>
    <source>
        <strain evidence="4 5">BP57</strain>
    </source>
</reference>
<sequence>MSDNELIKELNNLRVNDDGIDALDGDYSEDQKIQLQEKLQDTNSNEFQTLAQQLIENPTQVLLFLKLLDDKSGSILVKLINHGDDSYQSSAMNVLSTIRGILIKSSDVREYFLKVYITIVTRFKVTNVQHLNLFLTFVGDNKDINNAVLVILVHDLDLHKKESTETVKDYLQLHVDEQALDGTTLRNFISTLDMCFPVLPEICSAVYTNSSTKKHILDAFSNHSKDQATIISVLKLIAASSIVETCRTFTIEEYFTRLLDYLQSSYVRIRILAALSVVKLWTFIETQQKSKVQVTNLARDLLLYIVEGDDFEYVQYSLEGLVYLSLFWKVRDLIRMDVSLIERLIQLLSDFSSKQMINTSVQYGILSILSNITKLKQPEFNSTAKKLKNVTTPQVESEHTEENQDNIKLFNKQLVEQYEIISKLSAIKTYQSSSDNSFNEVITIIYHLSTDQTKSVRVELVKQGALVLIMNFLVNTSTIEKTGNRVFAVPSGKGEKTIEQRVKALRSLARMLICVDPRVSFQKYDVKSAIPFLVELLGPVTSEPITSKQSYLQQMTSLDSYESLLALTNIAAADDPDTRKLLVAQIVPYIDELIVSKDQTQIASFELLNNLISEPILLAKFFNVEQSANKQRLEIVVKLLNSDNLRLQVVIAGFLVNATNIDMIADVIAESKTLFDELLETIIAIMQDQIQDTDLIEPISFLLVNLMYALANRSESQLEHVKSDRLKSACLIILRNGTSQSKEAIASVWSLLDF</sequence>
<gene>
    <name evidence="4" type="ORF">I9W82_004807</name>
</gene>
<dbReference type="Gene3D" id="1.25.10.10">
    <property type="entry name" value="Leucine-rich Repeat Variant"/>
    <property type="match status" value="1"/>
</dbReference>
<evidence type="ECO:0000256" key="1">
    <source>
        <dbReference type="ARBA" id="ARBA00004496"/>
    </source>
</evidence>
<evidence type="ECO:0000259" key="3">
    <source>
        <dbReference type="Pfam" id="PF11701"/>
    </source>
</evidence>
<name>A0A8H7ZAY8_9ASCO</name>
<comment type="caution">
    <text evidence="4">The sequence shown here is derived from an EMBL/GenBank/DDBJ whole genome shotgun (WGS) entry which is preliminary data.</text>
</comment>
<dbReference type="EMBL" id="JAEOAQ010000007">
    <property type="protein sequence ID" value="KAG5417174.1"/>
    <property type="molecule type" value="Genomic_DNA"/>
</dbReference>
<dbReference type="GO" id="GO:0005737">
    <property type="term" value="C:cytoplasm"/>
    <property type="evidence" value="ECO:0007669"/>
    <property type="project" value="UniProtKB-SubCell"/>
</dbReference>
<dbReference type="PANTHER" id="PTHR45994:SF1">
    <property type="entry name" value="FI21225P1"/>
    <property type="match status" value="1"/>
</dbReference>
<comment type="subcellular location">
    <subcellularLocation>
        <location evidence="1">Cytoplasm</location>
    </subcellularLocation>
</comment>
<dbReference type="RefSeq" id="XP_067546290.1">
    <property type="nucleotide sequence ID" value="XM_067693917.1"/>
</dbReference>
<dbReference type="SUPFAM" id="SSF48371">
    <property type="entry name" value="ARM repeat"/>
    <property type="match status" value="1"/>
</dbReference>
<keyword evidence="5" id="KW-1185">Reference proteome</keyword>
<proteinExistence type="predicted"/>
<dbReference type="GeneID" id="93653436"/>
<feature type="domain" description="UNC-45/Cro1/She4 central" evidence="3">
    <location>
        <begin position="129"/>
        <end position="280"/>
    </location>
</feature>
<evidence type="ECO:0000313" key="5">
    <source>
        <dbReference type="Proteomes" id="UP000669133"/>
    </source>
</evidence>
<dbReference type="InterPro" id="IPR016024">
    <property type="entry name" value="ARM-type_fold"/>
</dbReference>
<keyword evidence="2" id="KW-0963">Cytoplasm</keyword>
<accession>A0A8H7ZAY8</accession>